<feature type="chain" id="PRO_5011486299" description="EF-hand domain-containing protein" evidence="1">
    <location>
        <begin position="24"/>
        <end position="545"/>
    </location>
</feature>
<proteinExistence type="predicted"/>
<protein>
    <recommendedName>
        <fullName evidence="4">EF-hand domain-containing protein</fullName>
    </recommendedName>
</protein>
<keyword evidence="1" id="KW-0732">Signal</keyword>
<organism evidence="2 3">
    <name type="scientific">Solimonas aquatica</name>
    <dbReference type="NCBI Taxonomy" id="489703"/>
    <lineage>
        <taxon>Bacteria</taxon>
        <taxon>Pseudomonadati</taxon>
        <taxon>Pseudomonadota</taxon>
        <taxon>Gammaproteobacteria</taxon>
        <taxon>Nevskiales</taxon>
        <taxon>Nevskiaceae</taxon>
        <taxon>Solimonas</taxon>
    </lineage>
</organism>
<evidence type="ECO:0008006" key="4">
    <source>
        <dbReference type="Google" id="ProtNLM"/>
    </source>
</evidence>
<dbReference type="EMBL" id="FOFS01000015">
    <property type="protein sequence ID" value="SER06343.1"/>
    <property type="molecule type" value="Genomic_DNA"/>
</dbReference>
<dbReference type="Proteomes" id="UP000199233">
    <property type="component" value="Unassembled WGS sequence"/>
</dbReference>
<feature type="signal peptide" evidence="1">
    <location>
        <begin position="1"/>
        <end position="23"/>
    </location>
</feature>
<evidence type="ECO:0000256" key="1">
    <source>
        <dbReference type="SAM" id="SignalP"/>
    </source>
</evidence>
<accession>A0A1H9L5Q1</accession>
<dbReference type="AlphaFoldDB" id="A0A1H9L5Q1"/>
<reference evidence="2 3" key="1">
    <citation type="submission" date="2016-10" db="EMBL/GenBank/DDBJ databases">
        <authorList>
            <person name="de Groot N.N."/>
        </authorList>
    </citation>
    <scope>NUCLEOTIDE SEQUENCE [LARGE SCALE GENOMIC DNA]</scope>
    <source>
        <strain evidence="2 3">DSM 25927</strain>
    </source>
</reference>
<evidence type="ECO:0000313" key="2">
    <source>
        <dbReference type="EMBL" id="SER06343.1"/>
    </source>
</evidence>
<sequence length="545" mass="61359">MRRRWLLLLPVAAALLAAFRPAAYDPTAAARAEKARGRIGNVLAHIPPQCYTDTQGRANPCWVCHSGATRANGIDDWQLQADYAFNALGRENHWRNLFVDRRAPIAQIRDAEILRYVRQDNSVGLREALLQLPAAQRPRWIPDLDWSQGFDAQGWARDGSGWRAFRYQPFPGSFWPANGSSDDVLIRLPPAFRRDAQQQESRAVYALNLALLEAAVAVPDTREAAQLQRAVEAVDERLLGFDLDGDGRLDFTQRIQRLPPHYAGAAGDVVLERYRYPVGTEFLHSLRYLDPDAADMRATRFKELRYARKIFALDAAHTQLRDAQEAREQTAGGWPYFGGDAFSGIFSERGWQLQAYIEQADGRLRLQTREEQMSCMGCHSGIGITVDASFALPRKPPGAAGWGYQSLAGLQDRPQAGSRTPEYALYLRRAGAGDEYRNNAELLRRYFPNGALDTAALRRIAVGGDQDIRTLLLPSRERALALDKAYRTLVREQSFALGREAPLQPPAYLLRQIKESRTGLREADDRVFRDARLWLEWDSGDARSP</sequence>
<evidence type="ECO:0000313" key="3">
    <source>
        <dbReference type="Proteomes" id="UP000199233"/>
    </source>
</evidence>
<gene>
    <name evidence="2" type="ORF">SAMN04488038_11510</name>
</gene>
<dbReference type="OrthoDB" id="8692at2"/>
<dbReference type="STRING" id="489703.SAMN04488038_11510"/>
<name>A0A1H9L5Q1_9GAMM</name>
<dbReference type="RefSeq" id="WP_093288985.1">
    <property type="nucleotide sequence ID" value="NZ_FOFS01000015.1"/>
</dbReference>
<keyword evidence="3" id="KW-1185">Reference proteome</keyword>